<evidence type="ECO:0000256" key="4">
    <source>
        <dbReference type="ARBA" id="ARBA00022448"/>
    </source>
</evidence>
<protein>
    <submittedName>
        <fullName evidence="15">Trimeric autotransporter adhesin</fullName>
    </submittedName>
</protein>
<gene>
    <name evidence="15" type="ORF">C7400_12642</name>
</gene>
<dbReference type="Pfam" id="PF13018">
    <property type="entry name" value="ESPR"/>
    <property type="match status" value="1"/>
</dbReference>
<evidence type="ECO:0000259" key="11">
    <source>
        <dbReference type="Pfam" id="PF03895"/>
    </source>
</evidence>
<dbReference type="Pfam" id="PF03895">
    <property type="entry name" value="YadA_anchor"/>
    <property type="match status" value="1"/>
</dbReference>
<evidence type="ECO:0000256" key="5">
    <source>
        <dbReference type="ARBA" id="ARBA00022452"/>
    </source>
</evidence>
<keyword evidence="4" id="KW-0813">Transport</keyword>
<feature type="domain" description="Trimeric autotransporter adhesin YadA-like C-terminal membrane anchor" evidence="11">
    <location>
        <begin position="1194"/>
        <end position="1252"/>
    </location>
</feature>
<dbReference type="InterPro" id="IPR005594">
    <property type="entry name" value="YadA_C"/>
</dbReference>
<dbReference type="RefSeq" id="WP_110329138.1">
    <property type="nucleotide sequence ID" value="NZ_JAZKKM010000007.1"/>
</dbReference>
<keyword evidence="16" id="KW-1185">Reference proteome</keyword>
<dbReference type="InterPro" id="IPR008635">
    <property type="entry name" value="Coiled_stalk_dom"/>
</dbReference>
<evidence type="ECO:0000256" key="2">
    <source>
        <dbReference type="ARBA" id="ARBA00004442"/>
    </source>
</evidence>
<feature type="domain" description="Trimeric autotransporter adhesin YadA-like head" evidence="12">
    <location>
        <begin position="477"/>
        <end position="498"/>
    </location>
</feature>
<keyword evidence="6" id="KW-0812">Transmembrane</keyword>
<comment type="caution">
    <text evidence="15">The sequence shown here is derived from an EMBL/GenBank/DDBJ whole genome shotgun (WGS) entry which is preliminary data.</text>
</comment>
<feature type="domain" description="Trimeric autotransporter adhesin YadA-like stalk" evidence="13">
    <location>
        <begin position="230"/>
        <end position="270"/>
    </location>
</feature>
<evidence type="ECO:0000259" key="13">
    <source>
        <dbReference type="Pfam" id="PF05662"/>
    </source>
</evidence>
<dbReference type="Gene3D" id="2.150.10.10">
    <property type="entry name" value="Serralysin-like metalloprotease, C-terminal"/>
    <property type="match status" value="4"/>
</dbReference>
<keyword evidence="9" id="KW-0472">Membrane</keyword>
<feature type="domain" description="Trimeric autotransporter adhesin YadA-like head" evidence="12">
    <location>
        <begin position="1087"/>
        <end position="1113"/>
    </location>
</feature>
<feature type="domain" description="Trimeric autotransporter adhesin YadA-like head" evidence="12">
    <location>
        <begin position="1059"/>
        <end position="1085"/>
    </location>
</feature>
<evidence type="ECO:0000313" key="16">
    <source>
        <dbReference type="Proteomes" id="UP000247515"/>
    </source>
</evidence>
<keyword evidence="5" id="KW-1134">Transmembrane beta strand</keyword>
<sequence length="1252" mass="122843">MNKIYRSVWSETDQTWVAAPETAAARGKSSRTMAVIATGAMGLAASLAVNSAGAATVGTVGKGSLELCSGAAGYAWGNTGGYERIDCSTDGKGTTDGLTFSLNNAGDGYGGYGFTTSTARVSGYADGTLVNYGKTVEIRGTGGGTGSDAAVKVYGTAAFDSQVMMTGHKIVGLADGDVNATSKQAINGSQLYAAQQIVDSKLANAVVYDSSAQSKVTLGGAGTSTPVALSNIEAGTLSDASTDAVNGAQLYATNQSVSNLAGTVTNIAGAVTNLAGDVTNIQGKLADAVVYDSPAHDTVTLGGVGAASPVKLTNLQDGDLSATSSDAVTGAQLYSIDRKITSSSLHYFSVNSDNPDNFDNDGATGNHAIAIGPGAAAPGYVSVAIGTNTNAADYGVAVGLNAAANVGVAIGANAAATEWHDVAVGFGSQATGGSAIAVGGSSLASAYHATAIGPAANAAGTSALALGDNASAPANFSVAIGQNAIAADGQSIALGADAKTAPVVATTEATIGGNDYTFAGVAPVGTLSVGDVGAERTLTNVAAGRLSADSTDAVNGSQLFSTIQETSANTTTINNLTYNITNGKIGLTLQDEDTRDITVAKDTDGANVDFTGTAGARQLMGLANGIADSAAVNVAQMASAGFQFDSMGNVSNAAVTYVAGSIDAGSPEIVLNPGVGDSVYFVDGDREKGHLPVGTRISNLADGVQDTDAANVGQVYDIVASHMPGAGGGQQLFAARPGSDVNGGSGVDASGRTESYKSAAYYSQVAGYGNDSGSAAPTDVARAFGAGSIAIGSGAYTPAMNAVALGVQAYANAKDAVALGAGSVANQSNTVSVGSDGTGVFTAYDADGNAYTAQSQANTRRIVNMAAGQADNDAVNVGQMRSVVSALGGGASINSAGAFVAPSYSVGGTVVNTVGDAIANLDSRVTQNTADLADVVGGANAIHASGSSNSVVQMSAVNRTLLAASDTNVAASAATDTSAVHYDSDAHDQITLASATGGNVKLSGLENADLSSTSRDAVTGQQLFATNLQVDALNQAVQNIATTGSTALSVNSANGPASATNAQTIALGGGAAASGNNATAIGDSSVASGESTVALGRNASATAANSVAIGANSVADRAGAVSVGSEGSERQITNVAAGTSGTDAVNLSQMNSALSQQSNTFNQQVQSLQRSINTVEKNAYAGVAAAMAMPNLTPSGPGKTVVAAGGGYYKGSSAAAVAVTYRSANMHWLANVGVAVTNNGDAGARAQVGYEF</sequence>
<organism evidence="15 16">
    <name type="scientific">Paraburkholderia tropica</name>
    <dbReference type="NCBI Taxonomy" id="92647"/>
    <lineage>
        <taxon>Bacteria</taxon>
        <taxon>Pseudomonadati</taxon>
        <taxon>Pseudomonadota</taxon>
        <taxon>Betaproteobacteria</taxon>
        <taxon>Burkholderiales</taxon>
        <taxon>Burkholderiaceae</taxon>
        <taxon>Paraburkholderia</taxon>
    </lineage>
</organism>
<feature type="domain" description="Trimeric autotransporter adhesin YadA-like stalk" evidence="13">
    <location>
        <begin position="1131"/>
        <end position="1166"/>
    </location>
</feature>
<evidence type="ECO:0000259" key="12">
    <source>
        <dbReference type="Pfam" id="PF05658"/>
    </source>
</evidence>
<feature type="domain" description="Trimeric autotransporter adhesin YadA-like head" evidence="12">
    <location>
        <begin position="363"/>
        <end position="389"/>
    </location>
</feature>
<proteinExistence type="inferred from homology"/>
<dbReference type="InterPro" id="IPR045584">
    <property type="entry name" value="Pilin-like"/>
</dbReference>
<feature type="domain" description="Trimeric autotransporter adhesin YadA-like stalk" evidence="13">
    <location>
        <begin position="311"/>
        <end position="352"/>
    </location>
</feature>
<accession>A0ABX5MF91</accession>
<evidence type="ECO:0000256" key="6">
    <source>
        <dbReference type="ARBA" id="ARBA00022692"/>
    </source>
</evidence>
<evidence type="ECO:0000259" key="14">
    <source>
        <dbReference type="Pfam" id="PF13018"/>
    </source>
</evidence>
<feature type="domain" description="Trimeric autotransporter adhesin YadA-like stalk" evidence="13">
    <location>
        <begin position="696"/>
        <end position="720"/>
    </location>
</feature>
<feature type="domain" description="Trimeric autotransporter adhesin YadA-like head" evidence="12">
    <location>
        <begin position="444"/>
        <end position="470"/>
    </location>
</feature>
<evidence type="ECO:0000313" key="15">
    <source>
        <dbReference type="EMBL" id="PXX08618.1"/>
    </source>
</evidence>
<evidence type="ECO:0000256" key="7">
    <source>
        <dbReference type="ARBA" id="ARBA00022729"/>
    </source>
</evidence>
<dbReference type="Pfam" id="PF05658">
    <property type="entry name" value="YadA_head"/>
    <property type="match status" value="6"/>
</dbReference>
<evidence type="ECO:0000256" key="8">
    <source>
        <dbReference type="ARBA" id="ARBA00022927"/>
    </source>
</evidence>
<dbReference type="InterPro" id="IPR008640">
    <property type="entry name" value="Adhesin_Head_dom"/>
</dbReference>
<comment type="subcellular location">
    <subcellularLocation>
        <location evidence="2">Cell outer membrane</location>
    </subcellularLocation>
    <subcellularLocation>
        <location evidence="1">Cell surface</location>
    </subcellularLocation>
</comment>
<keyword evidence="8" id="KW-0653">Protein transport</keyword>
<feature type="domain" description="Trimeric autotransporter adhesin YadA-like stalk" evidence="13">
    <location>
        <begin position="538"/>
        <end position="580"/>
    </location>
</feature>
<dbReference type="InterPro" id="IPR011049">
    <property type="entry name" value="Serralysin-like_metalloprot_C"/>
</dbReference>
<dbReference type="EMBL" id="QJJV01000026">
    <property type="protein sequence ID" value="PXX08618.1"/>
    <property type="molecule type" value="Genomic_DNA"/>
</dbReference>
<keyword evidence="10" id="KW-0998">Cell outer membrane</keyword>
<dbReference type="Proteomes" id="UP000247515">
    <property type="component" value="Unassembled WGS sequence"/>
</dbReference>
<feature type="domain" description="Trimeric autotransporter adhesin YadA-like head" evidence="12">
    <location>
        <begin position="801"/>
        <end position="823"/>
    </location>
</feature>
<dbReference type="Gene3D" id="3.30.1300.30">
    <property type="entry name" value="GSPII I/J protein-like"/>
    <property type="match status" value="1"/>
</dbReference>
<keyword evidence="7" id="KW-0732">Signal</keyword>
<feature type="domain" description="Trimeric autotransporter adhesin YadA-like stalk" evidence="13">
    <location>
        <begin position="169"/>
        <end position="204"/>
    </location>
</feature>
<reference evidence="15 16" key="1">
    <citation type="submission" date="2018-05" db="EMBL/GenBank/DDBJ databases">
        <title>Genomic Encyclopedia of Type Strains, Phase IV (KMG-V): Genome sequencing to study the core and pangenomes of soil and plant-associated prokaryotes.</title>
        <authorList>
            <person name="Whitman W."/>
        </authorList>
    </citation>
    <scope>NUCLEOTIDE SEQUENCE [LARGE SCALE GENOMIC DNA]</scope>
    <source>
        <strain evidence="15 16">SIr-6563</strain>
    </source>
</reference>
<dbReference type="CDD" id="cd12820">
    <property type="entry name" value="LbR_YadA-like"/>
    <property type="match status" value="1"/>
</dbReference>
<evidence type="ECO:0000256" key="9">
    <source>
        <dbReference type="ARBA" id="ARBA00023136"/>
    </source>
</evidence>
<evidence type="ECO:0000256" key="3">
    <source>
        <dbReference type="ARBA" id="ARBA00005848"/>
    </source>
</evidence>
<evidence type="ECO:0000256" key="1">
    <source>
        <dbReference type="ARBA" id="ARBA00004241"/>
    </source>
</evidence>
<dbReference type="InterPro" id="IPR024973">
    <property type="entry name" value="ESPR"/>
</dbReference>
<dbReference type="SUPFAM" id="SSF101967">
    <property type="entry name" value="Adhesin YadA, collagen-binding domain"/>
    <property type="match status" value="3"/>
</dbReference>
<dbReference type="SUPFAM" id="SSF54523">
    <property type="entry name" value="Pili subunits"/>
    <property type="match status" value="1"/>
</dbReference>
<comment type="similarity">
    <text evidence="3">Belongs to the autotransporter-2 (AT-2) (TC 1.B.40) family.</text>
</comment>
<name>A0ABX5MF91_9BURK</name>
<evidence type="ECO:0000256" key="10">
    <source>
        <dbReference type="ARBA" id="ARBA00023237"/>
    </source>
</evidence>
<dbReference type="Pfam" id="PF05662">
    <property type="entry name" value="YadA_stalk"/>
    <property type="match status" value="7"/>
</dbReference>
<dbReference type="Gene3D" id="1.20.5.170">
    <property type="match status" value="4"/>
</dbReference>
<feature type="domain" description="ESPR" evidence="14">
    <location>
        <begin position="1"/>
        <end position="48"/>
    </location>
</feature>
<feature type="domain" description="Trimeric autotransporter adhesin YadA-like stalk" evidence="13">
    <location>
        <begin position="861"/>
        <end position="892"/>
    </location>
</feature>